<evidence type="ECO:0000256" key="1">
    <source>
        <dbReference type="ARBA" id="ARBA00004442"/>
    </source>
</evidence>
<comment type="subcellular location">
    <subcellularLocation>
        <location evidence="1">Cell outer membrane</location>
    </subcellularLocation>
</comment>
<feature type="signal peptide" evidence="6">
    <location>
        <begin position="1"/>
        <end position="21"/>
    </location>
</feature>
<evidence type="ECO:0000256" key="6">
    <source>
        <dbReference type="SAM" id="SignalP"/>
    </source>
</evidence>
<evidence type="ECO:0000256" key="2">
    <source>
        <dbReference type="ARBA" id="ARBA00005722"/>
    </source>
</evidence>
<dbReference type="RefSeq" id="WP_089656964.1">
    <property type="nucleotide sequence ID" value="NZ_FNGH01000002.1"/>
</dbReference>
<dbReference type="PANTHER" id="PTHR38776">
    <property type="entry name" value="MLTA-INTERACTING PROTEIN-RELATED"/>
    <property type="match status" value="1"/>
</dbReference>
<accession>A0A1G9GBU1</accession>
<keyword evidence="5" id="KW-0998">Cell outer membrane</keyword>
<sequence>MAMRGWWLGLVTGLAVTPAVAESPWQGSVGAGVLVTPEYLGSDDFRTRAWPSLELRYGDAFYFNPREGLGWDAIREGNWVVSPYLGYTFGRDSRGELAAFEEVDGGATLGLRVSYDQGPWRYSLSGESAVSGDINGSEWQARATWRAPLDERTFVTLGPSVSYSSESWTRAIFGVSAQDSARSGVAAYEPGSGYLRYGLSGTISYALTPAWSLTALAGVTYLTGDAADSPIVDDLGDALQPVAGAFVSYRF</sequence>
<dbReference type="STRING" id="48727.SAMN05192555_10296"/>
<evidence type="ECO:0000256" key="5">
    <source>
        <dbReference type="ARBA" id="ARBA00023237"/>
    </source>
</evidence>
<feature type="chain" id="PRO_5011684229" evidence="6">
    <location>
        <begin position="22"/>
        <end position="251"/>
    </location>
</feature>
<evidence type="ECO:0000313" key="8">
    <source>
        <dbReference type="Proteomes" id="UP000199107"/>
    </source>
</evidence>
<keyword evidence="4" id="KW-0472">Membrane</keyword>
<dbReference type="Pfam" id="PF06629">
    <property type="entry name" value="MipA"/>
    <property type="match status" value="1"/>
</dbReference>
<dbReference type="PANTHER" id="PTHR38776:SF1">
    <property type="entry name" value="MLTA-INTERACTING PROTEIN-RELATED"/>
    <property type="match status" value="1"/>
</dbReference>
<evidence type="ECO:0000313" key="7">
    <source>
        <dbReference type="EMBL" id="SDK98178.1"/>
    </source>
</evidence>
<comment type="similarity">
    <text evidence="2">Belongs to the MipA/OmpV family.</text>
</comment>
<gene>
    <name evidence="7" type="ORF">SAMN05192555_10296</name>
</gene>
<keyword evidence="8" id="KW-1185">Reference proteome</keyword>
<evidence type="ECO:0000256" key="4">
    <source>
        <dbReference type="ARBA" id="ARBA00023136"/>
    </source>
</evidence>
<proteinExistence type="inferred from homology"/>
<dbReference type="GO" id="GO:0009279">
    <property type="term" value="C:cell outer membrane"/>
    <property type="evidence" value="ECO:0007669"/>
    <property type="project" value="UniProtKB-SubCell"/>
</dbReference>
<name>A0A1G9GBU1_9GAMM</name>
<dbReference type="OrthoDB" id="8741240at2"/>
<reference evidence="8" key="1">
    <citation type="submission" date="2016-10" db="EMBL/GenBank/DDBJ databases">
        <authorList>
            <person name="Varghese N."/>
            <person name="Submissions S."/>
        </authorList>
    </citation>
    <scope>NUCLEOTIDE SEQUENCE [LARGE SCALE GENOMIC DNA]</scope>
    <source>
        <strain evidence="8">AAP</strain>
    </source>
</reference>
<dbReference type="Proteomes" id="UP000199107">
    <property type="component" value="Unassembled WGS sequence"/>
</dbReference>
<dbReference type="EMBL" id="FNGH01000002">
    <property type="protein sequence ID" value="SDK98178.1"/>
    <property type="molecule type" value="Genomic_DNA"/>
</dbReference>
<keyword evidence="3 6" id="KW-0732">Signal</keyword>
<dbReference type="AlphaFoldDB" id="A0A1G9GBU1"/>
<dbReference type="InterPro" id="IPR010583">
    <property type="entry name" value="MipA"/>
</dbReference>
<organism evidence="7 8">
    <name type="scientific">Franzmannia pantelleriensis</name>
    <dbReference type="NCBI Taxonomy" id="48727"/>
    <lineage>
        <taxon>Bacteria</taxon>
        <taxon>Pseudomonadati</taxon>
        <taxon>Pseudomonadota</taxon>
        <taxon>Gammaproteobacteria</taxon>
        <taxon>Oceanospirillales</taxon>
        <taxon>Halomonadaceae</taxon>
        <taxon>Franzmannia</taxon>
    </lineage>
</organism>
<evidence type="ECO:0000256" key="3">
    <source>
        <dbReference type="ARBA" id="ARBA00022729"/>
    </source>
</evidence>
<protein>
    <submittedName>
        <fullName evidence="7">Outer membrane protein</fullName>
    </submittedName>
</protein>